<accession>A0A1I1SC98</accession>
<reference evidence="2" key="1">
    <citation type="submission" date="2016-10" db="EMBL/GenBank/DDBJ databases">
        <authorList>
            <person name="Varghese N."/>
            <person name="Submissions S."/>
        </authorList>
    </citation>
    <scope>NUCLEOTIDE SEQUENCE [LARGE SCALE GENOMIC DNA]</scope>
    <source>
        <strain evidence="2">DSM 22530</strain>
    </source>
</reference>
<dbReference type="Proteomes" id="UP000199474">
    <property type="component" value="Unassembled WGS sequence"/>
</dbReference>
<dbReference type="STRING" id="640948.SAMN05216238_101352"/>
<evidence type="ECO:0000313" key="1">
    <source>
        <dbReference type="EMBL" id="SFD44109.1"/>
    </source>
</evidence>
<evidence type="ECO:0000313" key="2">
    <source>
        <dbReference type="Proteomes" id="UP000199474"/>
    </source>
</evidence>
<gene>
    <name evidence="1" type="ORF">SAMN05216238_101352</name>
</gene>
<organism evidence="1 2">
    <name type="scientific">Lentibacillus persicus</name>
    <dbReference type="NCBI Taxonomy" id="640948"/>
    <lineage>
        <taxon>Bacteria</taxon>
        <taxon>Bacillati</taxon>
        <taxon>Bacillota</taxon>
        <taxon>Bacilli</taxon>
        <taxon>Bacillales</taxon>
        <taxon>Bacillaceae</taxon>
        <taxon>Lentibacillus</taxon>
    </lineage>
</organism>
<dbReference type="AlphaFoldDB" id="A0A1I1SC98"/>
<keyword evidence="2" id="KW-1185">Reference proteome</keyword>
<protein>
    <submittedName>
        <fullName evidence="1">Uncharacterized protein</fullName>
    </submittedName>
</protein>
<name>A0A1I1SC98_9BACI</name>
<sequence length="32" mass="3459">MKVINQYTAAIVQAGSEVLDNDKGIEHRSLSA</sequence>
<proteinExistence type="predicted"/>
<dbReference type="EMBL" id="FOMR01000001">
    <property type="protein sequence ID" value="SFD44109.1"/>
    <property type="molecule type" value="Genomic_DNA"/>
</dbReference>